<evidence type="ECO:0000256" key="6">
    <source>
        <dbReference type="RuleBase" id="RU362119"/>
    </source>
</evidence>
<dbReference type="PANTHER" id="PTHR11575:SF24">
    <property type="entry name" value="5'-NUCLEOTIDASE"/>
    <property type="match status" value="1"/>
</dbReference>
<evidence type="ECO:0000256" key="1">
    <source>
        <dbReference type="ARBA" id="ARBA00006654"/>
    </source>
</evidence>
<keyword evidence="4 6" id="KW-0547">Nucleotide-binding</keyword>
<dbReference type="SUPFAM" id="SSF56300">
    <property type="entry name" value="Metallo-dependent phosphatases"/>
    <property type="match status" value="1"/>
</dbReference>
<dbReference type="Pfam" id="PF00149">
    <property type="entry name" value="Metallophos"/>
    <property type="match status" value="1"/>
</dbReference>
<dbReference type="SUPFAM" id="SSF55816">
    <property type="entry name" value="5'-nucleotidase (syn. UDP-sugar hydrolase), C-terminal domain"/>
    <property type="match status" value="1"/>
</dbReference>
<dbReference type="PRINTS" id="PR01607">
    <property type="entry name" value="APYRASEFAMLY"/>
</dbReference>
<dbReference type="GO" id="GO:0046872">
    <property type="term" value="F:metal ion binding"/>
    <property type="evidence" value="ECO:0007669"/>
    <property type="project" value="UniProtKB-KW"/>
</dbReference>
<organism evidence="9 10">
    <name type="scientific">Gigaspora rosea</name>
    <dbReference type="NCBI Taxonomy" id="44941"/>
    <lineage>
        <taxon>Eukaryota</taxon>
        <taxon>Fungi</taxon>
        <taxon>Fungi incertae sedis</taxon>
        <taxon>Mucoromycota</taxon>
        <taxon>Glomeromycotina</taxon>
        <taxon>Glomeromycetes</taxon>
        <taxon>Diversisporales</taxon>
        <taxon>Gigasporaceae</taxon>
        <taxon>Gigaspora</taxon>
    </lineage>
</organism>
<dbReference type="AlphaFoldDB" id="A0A397V6D8"/>
<dbReference type="GO" id="GO:0016788">
    <property type="term" value="F:hydrolase activity, acting on ester bonds"/>
    <property type="evidence" value="ECO:0007669"/>
    <property type="project" value="InterPro"/>
</dbReference>
<comment type="similarity">
    <text evidence="1 6">Belongs to the 5'-nucleotidase family.</text>
</comment>
<dbReference type="OrthoDB" id="10252235at2759"/>
<keyword evidence="3" id="KW-0732">Signal</keyword>
<dbReference type="Pfam" id="PF02872">
    <property type="entry name" value="5_nucleotid_C"/>
    <property type="match status" value="1"/>
</dbReference>
<dbReference type="EMBL" id="QKWP01000791">
    <property type="protein sequence ID" value="RIB14846.1"/>
    <property type="molecule type" value="Genomic_DNA"/>
</dbReference>
<accession>A0A397V6D8</accession>
<comment type="caution">
    <text evidence="9">The sequence shown here is derived from an EMBL/GenBank/DDBJ whole genome shotgun (WGS) entry which is preliminary data.</text>
</comment>
<evidence type="ECO:0000256" key="5">
    <source>
        <dbReference type="ARBA" id="ARBA00022801"/>
    </source>
</evidence>
<dbReference type="Gene3D" id="3.90.780.10">
    <property type="entry name" value="5'-Nucleotidase, C-terminal domain"/>
    <property type="match status" value="1"/>
</dbReference>
<keyword evidence="2" id="KW-0479">Metal-binding</keyword>
<sequence length="579" mass="64682">MPIFVVTVVSTVFFISVIHTTLYFTFTYSLYTPTVNNNVYPDIWNLTIIHTNDVHSHYDQINEEFTDCTAKQLEENKCFGGIARHKTVIDRLRRGNKNSLLLDGGDQFQGTLFFAHYNVKLTIIQMKNLLGYNITTIGNHEFDNGPETLAAHFEQLSMPIVCANINTTLNPLLGSYIKPYHIFEEYSLAVIGYITEYGVSNAGPTISFIDPIPIVQHYVDEIHSLGINRIVTLSHSGYKFDKELAAKTHGIAVHIGGHSHSFLSNDVTSKDYSLIEGPYPTIVKNAEGEDTLIVQAFWSGKYIGHLDISFNKVGKLVAYSGEPILIDQSITQDLGLANLVSHWRSPFDKYTKITIGNAIDAFDQSKCQIEECTIGNLIADSLIWYCQQNISSKLKANSSILNNIKFDITKINAAFINAGEIRAGLLEGPITKANILTIIPFNSSLVILPLTGKNISDLLETAVGRSHNIISEKKVSGFIQVSGIRFKYDSSRPIFGRLIEIRIWNWDTKIFESIVSDKIYNIATIDFVANGGDGLLPYPVLGLIPFDTENKILTSYILEQKNIIPYLDGRIQDIAILNK</sequence>
<dbReference type="Proteomes" id="UP000266673">
    <property type="component" value="Unassembled WGS sequence"/>
</dbReference>
<evidence type="ECO:0000256" key="2">
    <source>
        <dbReference type="ARBA" id="ARBA00022723"/>
    </source>
</evidence>
<keyword evidence="10" id="KW-1185">Reference proteome</keyword>
<dbReference type="PANTHER" id="PTHR11575">
    <property type="entry name" value="5'-NUCLEOTIDASE-RELATED"/>
    <property type="match status" value="1"/>
</dbReference>
<dbReference type="GO" id="GO:0000166">
    <property type="term" value="F:nucleotide binding"/>
    <property type="evidence" value="ECO:0007669"/>
    <property type="project" value="UniProtKB-KW"/>
</dbReference>
<dbReference type="InterPro" id="IPR006146">
    <property type="entry name" value="5'-Nucleotdase_CS"/>
</dbReference>
<dbReference type="InterPro" id="IPR004843">
    <property type="entry name" value="Calcineurin-like_PHP"/>
</dbReference>
<evidence type="ECO:0000256" key="3">
    <source>
        <dbReference type="ARBA" id="ARBA00022729"/>
    </source>
</evidence>
<evidence type="ECO:0000313" key="10">
    <source>
        <dbReference type="Proteomes" id="UP000266673"/>
    </source>
</evidence>
<keyword evidence="5 6" id="KW-0378">Hydrolase</keyword>
<feature type="domain" description="5'-Nucleotidase C-terminal" evidence="8">
    <location>
        <begin position="356"/>
        <end position="535"/>
    </location>
</feature>
<evidence type="ECO:0000259" key="7">
    <source>
        <dbReference type="Pfam" id="PF00149"/>
    </source>
</evidence>
<feature type="domain" description="Calcineurin-like phosphoesterase" evidence="7">
    <location>
        <begin position="47"/>
        <end position="261"/>
    </location>
</feature>
<proteinExistence type="inferred from homology"/>
<reference evidence="9 10" key="1">
    <citation type="submission" date="2018-06" db="EMBL/GenBank/DDBJ databases">
        <title>Comparative genomics reveals the genomic features of Rhizophagus irregularis, R. cerebriforme, R. diaphanum and Gigaspora rosea, and their symbiotic lifestyle signature.</title>
        <authorList>
            <person name="Morin E."/>
            <person name="San Clemente H."/>
            <person name="Chen E.C.H."/>
            <person name="De La Providencia I."/>
            <person name="Hainaut M."/>
            <person name="Kuo A."/>
            <person name="Kohler A."/>
            <person name="Murat C."/>
            <person name="Tang N."/>
            <person name="Roy S."/>
            <person name="Loubradou J."/>
            <person name="Henrissat B."/>
            <person name="Grigoriev I.V."/>
            <person name="Corradi N."/>
            <person name="Roux C."/>
            <person name="Martin F.M."/>
        </authorList>
    </citation>
    <scope>NUCLEOTIDE SEQUENCE [LARGE SCALE GENOMIC DNA]</scope>
    <source>
        <strain evidence="9 10">DAOM 194757</strain>
    </source>
</reference>
<protein>
    <submittedName>
        <fullName evidence="9">Metallo-dependent phosphatase-like protein</fullName>
    </submittedName>
</protein>
<evidence type="ECO:0000259" key="8">
    <source>
        <dbReference type="Pfam" id="PF02872"/>
    </source>
</evidence>
<dbReference type="InterPro" id="IPR008334">
    <property type="entry name" value="5'-Nucleotdase_C"/>
</dbReference>
<evidence type="ECO:0000256" key="4">
    <source>
        <dbReference type="ARBA" id="ARBA00022741"/>
    </source>
</evidence>
<gene>
    <name evidence="9" type="ORF">C2G38_1972587</name>
</gene>
<dbReference type="InterPro" id="IPR006179">
    <property type="entry name" value="5_nucleotidase/apyrase"/>
</dbReference>
<dbReference type="InterPro" id="IPR029052">
    <property type="entry name" value="Metallo-depent_PP-like"/>
</dbReference>
<evidence type="ECO:0000313" key="9">
    <source>
        <dbReference type="EMBL" id="RIB14846.1"/>
    </source>
</evidence>
<dbReference type="Gene3D" id="3.60.21.10">
    <property type="match status" value="1"/>
</dbReference>
<dbReference type="InterPro" id="IPR036907">
    <property type="entry name" value="5'-Nucleotdase_C_sf"/>
</dbReference>
<dbReference type="GO" id="GO:0009166">
    <property type="term" value="P:nucleotide catabolic process"/>
    <property type="evidence" value="ECO:0007669"/>
    <property type="project" value="InterPro"/>
</dbReference>
<dbReference type="STRING" id="44941.A0A397V6D8"/>
<dbReference type="PROSITE" id="PS00786">
    <property type="entry name" value="5_NUCLEOTIDASE_2"/>
    <property type="match status" value="1"/>
</dbReference>
<dbReference type="FunFam" id="3.60.21.10:FF:000020">
    <property type="entry name" value="NT5E isoform 4"/>
    <property type="match status" value="1"/>
</dbReference>
<name>A0A397V6D8_9GLOM</name>